<feature type="region of interest" description="Disordered" evidence="1">
    <location>
        <begin position="25"/>
        <end position="47"/>
    </location>
</feature>
<dbReference type="Proteomes" id="UP000269015">
    <property type="component" value="Chromosome"/>
</dbReference>
<dbReference type="EMBL" id="CP033930">
    <property type="protein sequence ID" value="AZB19046.1"/>
    <property type="molecule type" value="Genomic_DNA"/>
</dbReference>
<feature type="chain" id="PRO_5044229249" evidence="2">
    <location>
        <begin position="24"/>
        <end position="140"/>
    </location>
</feature>
<accession>A0A4U8VQQ7</accession>
<protein>
    <submittedName>
        <fullName evidence="3">Uncharacterized protein</fullName>
    </submittedName>
</protein>
<evidence type="ECO:0000256" key="1">
    <source>
        <dbReference type="SAM" id="MobiDB-lite"/>
    </source>
</evidence>
<evidence type="ECO:0000256" key="2">
    <source>
        <dbReference type="SAM" id="SignalP"/>
    </source>
</evidence>
<organism evidence="3 4">
    <name type="scientific">Chryseobacterium indologenes</name>
    <name type="common">Flavobacterium indologenes</name>
    <dbReference type="NCBI Taxonomy" id="253"/>
    <lineage>
        <taxon>Bacteria</taxon>
        <taxon>Pseudomonadati</taxon>
        <taxon>Bacteroidota</taxon>
        <taxon>Flavobacteriia</taxon>
        <taxon>Flavobacteriales</taxon>
        <taxon>Weeksellaceae</taxon>
        <taxon>Chryseobacterium group</taxon>
        <taxon>Chryseobacterium</taxon>
    </lineage>
</organism>
<reference evidence="3 4" key="1">
    <citation type="submission" date="2018-11" db="EMBL/GenBank/DDBJ databases">
        <title>Proposal to divide the Flavobacteriaceae and reorganize its genera based on Amino Acid Identity values calculated from whole genome sequences.</title>
        <authorList>
            <person name="Nicholson A.C."/>
            <person name="Gulvik C.A."/>
            <person name="Whitney A.M."/>
            <person name="Humrighouse B.W."/>
            <person name="Bell M."/>
            <person name="Holmes B."/>
            <person name="Steigerwalt A.G."/>
            <person name="Villarma A."/>
            <person name="Sheth M."/>
            <person name="Batra D."/>
            <person name="Pryor J."/>
            <person name="Bernardet J.-F."/>
            <person name="Hugo C."/>
            <person name="Kampfer P."/>
            <person name="Newman J."/>
            <person name="McQuiston J.R."/>
        </authorList>
    </citation>
    <scope>NUCLEOTIDE SEQUENCE [LARGE SCALE GENOMIC DNA]</scope>
    <source>
        <strain evidence="3 4">H5559</strain>
    </source>
</reference>
<dbReference type="SUPFAM" id="SSF74653">
    <property type="entry name" value="TolA/TonB C-terminal domain"/>
    <property type="match status" value="1"/>
</dbReference>
<keyword evidence="2" id="KW-0732">Signal</keyword>
<sequence length="140" mass="15841">MKKYVTISTILLGLFSLKAQQQATTNQQTQTTRTSEPQKKFKNPEFPGGLKAFRDEFVSKFRSQALQAAGVKEAKATAVFLVEKDGSMSNFKIESTDNEAIKDEFLRALRKINTKWIPAEDNGIPVRTMLRQPLLFKTVK</sequence>
<feature type="signal peptide" evidence="2">
    <location>
        <begin position="1"/>
        <end position="23"/>
    </location>
</feature>
<dbReference type="AlphaFoldDB" id="A0A4U8VQQ7"/>
<proteinExistence type="predicted"/>
<evidence type="ECO:0000313" key="4">
    <source>
        <dbReference type="Proteomes" id="UP000269015"/>
    </source>
</evidence>
<gene>
    <name evidence="3" type="ORF">EG352_15305</name>
</gene>
<dbReference type="OrthoDB" id="1095452at2"/>
<dbReference type="KEGG" id="cio:CEQ15_18525"/>
<dbReference type="RefSeq" id="WP_027372076.1">
    <property type="nucleotide sequence ID" value="NZ_CP022058.2"/>
</dbReference>
<name>A0A4U8VQQ7_CHRID</name>
<dbReference type="Gene3D" id="3.30.1150.10">
    <property type="match status" value="1"/>
</dbReference>
<evidence type="ECO:0000313" key="3">
    <source>
        <dbReference type="EMBL" id="AZB19046.1"/>
    </source>
</evidence>
<feature type="compositionally biased region" description="Low complexity" evidence="1">
    <location>
        <begin position="25"/>
        <end position="34"/>
    </location>
</feature>
<dbReference type="GeneID" id="56899963"/>